<keyword evidence="5" id="KW-0645">Protease</keyword>
<dbReference type="NCBIfam" id="TIGR02074">
    <property type="entry name" value="PBP_1a_fam"/>
    <property type="match status" value="1"/>
</dbReference>
<protein>
    <recommendedName>
        <fullName evidence="10">peptidoglycan glycosyltransferase</fullName>
        <ecNumber evidence="10">2.4.99.28</ecNumber>
    </recommendedName>
</protein>
<keyword evidence="9" id="KW-0511">Multifunctional enzyme</keyword>
<dbReference type="InterPro" id="IPR001460">
    <property type="entry name" value="PCN-bd_Tpept"/>
</dbReference>
<dbReference type="EMBL" id="JBHSPH010000001">
    <property type="protein sequence ID" value="MFC5861553.1"/>
    <property type="molecule type" value="Genomic_DNA"/>
</dbReference>
<dbReference type="SUPFAM" id="SSF53955">
    <property type="entry name" value="Lysozyme-like"/>
    <property type="match status" value="1"/>
</dbReference>
<evidence type="ECO:0000256" key="1">
    <source>
        <dbReference type="ARBA" id="ARBA00004752"/>
    </source>
</evidence>
<dbReference type="Gene3D" id="1.10.3810.10">
    <property type="entry name" value="Biosynthetic peptidoglycan transglycosylase-like"/>
    <property type="match status" value="1"/>
</dbReference>
<keyword evidence="17" id="KW-1185">Reference proteome</keyword>
<evidence type="ECO:0000256" key="13">
    <source>
        <dbReference type="SAM" id="Phobius"/>
    </source>
</evidence>
<dbReference type="InterPro" id="IPR001264">
    <property type="entry name" value="Glyco_trans_51"/>
</dbReference>
<dbReference type="Proteomes" id="UP001596091">
    <property type="component" value="Unassembled WGS sequence"/>
</dbReference>
<evidence type="ECO:0000256" key="8">
    <source>
        <dbReference type="ARBA" id="ARBA00022801"/>
    </source>
</evidence>
<accession>A0ABW1EEY0</accession>
<dbReference type="Gene3D" id="3.40.710.10">
    <property type="entry name" value="DD-peptidase/beta-lactamase superfamily"/>
    <property type="match status" value="2"/>
</dbReference>
<dbReference type="PANTHER" id="PTHR32282:SF33">
    <property type="entry name" value="PEPTIDOGLYCAN GLYCOSYLTRANSFERASE"/>
    <property type="match status" value="1"/>
</dbReference>
<keyword evidence="6" id="KW-0328">Glycosyltransferase</keyword>
<keyword evidence="13" id="KW-0472">Membrane</keyword>
<feature type="domain" description="Glycosyl transferase family 51" evidence="15">
    <location>
        <begin position="96"/>
        <end position="268"/>
    </location>
</feature>
<dbReference type="Pfam" id="PF00912">
    <property type="entry name" value="Transgly"/>
    <property type="match status" value="1"/>
</dbReference>
<dbReference type="Pfam" id="PF00905">
    <property type="entry name" value="Transpeptidase"/>
    <property type="match status" value="1"/>
</dbReference>
<evidence type="ECO:0000313" key="17">
    <source>
        <dbReference type="Proteomes" id="UP001596091"/>
    </source>
</evidence>
<gene>
    <name evidence="16" type="ORF">ACFPT7_04565</name>
</gene>
<comment type="caution">
    <text evidence="16">The sequence shown here is derived from an EMBL/GenBank/DDBJ whole genome shotgun (WGS) entry which is preliminary data.</text>
</comment>
<dbReference type="EC" id="2.4.99.28" evidence="10"/>
<evidence type="ECO:0000313" key="16">
    <source>
        <dbReference type="EMBL" id="MFC5861553.1"/>
    </source>
</evidence>
<evidence type="ECO:0000256" key="12">
    <source>
        <dbReference type="SAM" id="MobiDB-lite"/>
    </source>
</evidence>
<dbReference type="RefSeq" id="WP_263333467.1">
    <property type="nucleotide sequence ID" value="NZ_JAGSYH010000002.1"/>
</dbReference>
<feature type="compositionally biased region" description="Pro residues" evidence="12">
    <location>
        <begin position="826"/>
        <end position="839"/>
    </location>
</feature>
<reference evidence="17" key="1">
    <citation type="journal article" date="2019" name="Int. J. Syst. Evol. Microbiol.">
        <title>The Global Catalogue of Microorganisms (GCM) 10K type strain sequencing project: providing services to taxonomists for standard genome sequencing and annotation.</title>
        <authorList>
            <consortium name="The Broad Institute Genomics Platform"/>
            <consortium name="The Broad Institute Genome Sequencing Center for Infectious Disease"/>
            <person name="Wu L."/>
            <person name="Ma J."/>
        </authorList>
    </citation>
    <scope>NUCLEOTIDE SEQUENCE [LARGE SCALE GENOMIC DNA]</scope>
    <source>
        <strain evidence="17">JCM 4087</strain>
    </source>
</reference>
<feature type="region of interest" description="Disordered" evidence="12">
    <location>
        <begin position="1"/>
        <end position="36"/>
    </location>
</feature>
<evidence type="ECO:0000259" key="14">
    <source>
        <dbReference type="Pfam" id="PF00905"/>
    </source>
</evidence>
<dbReference type="InterPro" id="IPR036950">
    <property type="entry name" value="PBP_transglycosylase"/>
</dbReference>
<name>A0ABW1EEY0_9BACT</name>
<evidence type="ECO:0000256" key="9">
    <source>
        <dbReference type="ARBA" id="ARBA00023268"/>
    </source>
</evidence>
<sequence length="839" mass="91399">MASTSPPQRPASPAERNSAHGGFRPPQKRTAAPAANRRQRKLAGRVAFGILFFLAAVTGSLAGLMLVYSADLPQIHDLERYRPSTTTDLYDRKGRPFGSFALERRIIVNYDDFAPVLRQAVISIEDKNFESHWGINVFRVMGAAWHDIASHGRAQGASTLTMQLARNLFLSAERTTARKLQEAYLAIQIERSFTKEQIFTLYGNQIYLGHGNYGFEAASEFYFSKHASQLNLTEAALLAGLPKGPVAYSPLINPEKALRRRNLVLTEMENDKAITHQQAEIARDAPLGLHIAQPQMSVAPWYIEEVRRELEKQFGAEEVHEDGLRVETTLDVDLQQTANHAVLDGVAADERRRGWKGARYNVITQGGDMDEYKHPDWAMKSGPGDYVHALVTSVLPLEIRARVGSMPIVMIPEDWKWTGQAHGDDLVKPGDIIYVHLDLGMEGTAHKATLEQDSGVEGSLMAIDNTSGDILAMVGGRDYSTSQFNRATQAERQTGSSFKPYVYTTAIEEGVKPTDIIIDAPVSFGSYTPHNYEGDYKGAMTIQNAFAESRNIPALKLAARVGIHKVIDTAHRFGVTSNIPAYLPVALGAVEITLEQQVASYSVFPNDGIRVTPRLIRKVENADGITLWEQTPEVKEVTTQQTARTMMGMLKEVTRSGTGAAAAQLKHALGGKTGTTSDFTDAWFLGFSPSVTCGVWVGYDSRQSLGDKEQGARVALPIWIDFMREAIKGKDGETFPGDSATAETAKAEAAKSAVIETKTTATKASPGITGAATAARPVSQSSRPVQQNPAPKPAPPVIRPNAIAPQSQVRPAMPSIHPALPNSTSSPPPRPVVKPALPQ</sequence>
<evidence type="ECO:0000256" key="2">
    <source>
        <dbReference type="ARBA" id="ARBA00007090"/>
    </source>
</evidence>
<feature type="transmembrane region" description="Helical" evidence="13">
    <location>
        <begin position="46"/>
        <end position="68"/>
    </location>
</feature>
<comment type="similarity">
    <text evidence="2">In the C-terminal section; belongs to the transpeptidase family.</text>
</comment>
<dbReference type="InterPro" id="IPR050396">
    <property type="entry name" value="Glycosyltr_51/Transpeptidase"/>
</dbReference>
<comment type="catalytic activity">
    <reaction evidence="11">
        <text>[GlcNAc-(1-&gt;4)-Mur2Ac(oyl-L-Ala-gamma-D-Glu-L-Lys-D-Ala-D-Ala)](n)-di-trans,octa-cis-undecaprenyl diphosphate + beta-D-GlcNAc-(1-&gt;4)-Mur2Ac(oyl-L-Ala-gamma-D-Glu-L-Lys-D-Ala-D-Ala)-di-trans,octa-cis-undecaprenyl diphosphate = [GlcNAc-(1-&gt;4)-Mur2Ac(oyl-L-Ala-gamma-D-Glu-L-Lys-D-Ala-D-Ala)](n+1)-di-trans,octa-cis-undecaprenyl diphosphate + di-trans,octa-cis-undecaprenyl diphosphate + H(+)</text>
        <dbReference type="Rhea" id="RHEA:23708"/>
        <dbReference type="Rhea" id="RHEA-COMP:9602"/>
        <dbReference type="Rhea" id="RHEA-COMP:9603"/>
        <dbReference type="ChEBI" id="CHEBI:15378"/>
        <dbReference type="ChEBI" id="CHEBI:58405"/>
        <dbReference type="ChEBI" id="CHEBI:60033"/>
        <dbReference type="ChEBI" id="CHEBI:78435"/>
        <dbReference type="EC" id="2.4.99.28"/>
    </reaction>
</comment>
<dbReference type="PANTHER" id="PTHR32282">
    <property type="entry name" value="BINDING PROTEIN TRANSPEPTIDASE, PUTATIVE-RELATED"/>
    <property type="match status" value="1"/>
</dbReference>
<organism evidence="16 17">
    <name type="scientific">Acidicapsa dinghuensis</name>
    <dbReference type="NCBI Taxonomy" id="2218256"/>
    <lineage>
        <taxon>Bacteria</taxon>
        <taxon>Pseudomonadati</taxon>
        <taxon>Acidobacteriota</taxon>
        <taxon>Terriglobia</taxon>
        <taxon>Terriglobales</taxon>
        <taxon>Acidobacteriaceae</taxon>
        <taxon>Acidicapsa</taxon>
    </lineage>
</organism>
<dbReference type="SUPFAM" id="SSF56601">
    <property type="entry name" value="beta-lactamase/transpeptidase-like"/>
    <property type="match status" value="1"/>
</dbReference>
<feature type="region of interest" description="Disordered" evidence="12">
    <location>
        <begin position="761"/>
        <end position="839"/>
    </location>
</feature>
<comment type="similarity">
    <text evidence="3">In the N-terminal section; belongs to the glycosyltransferase 51 family.</text>
</comment>
<evidence type="ECO:0000256" key="5">
    <source>
        <dbReference type="ARBA" id="ARBA00022670"/>
    </source>
</evidence>
<evidence type="ECO:0000256" key="4">
    <source>
        <dbReference type="ARBA" id="ARBA00022645"/>
    </source>
</evidence>
<keyword evidence="7" id="KW-0808">Transferase</keyword>
<evidence type="ECO:0000256" key="11">
    <source>
        <dbReference type="ARBA" id="ARBA00049902"/>
    </source>
</evidence>
<evidence type="ECO:0000256" key="6">
    <source>
        <dbReference type="ARBA" id="ARBA00022676"/>
    </source>
</evidence>
<keyword evidence="13" id="KW-0812">Transmembrane</keyword>
<feature type="domain" description="Penicillin-binding protein transpeptidase" evidence="14">
    <location>
        <begin position="458"/>
        <end position="699"/>
    </location>
</feature>
<dbReference type="InterPro" id="IPR023346">
    <property type="entry name" value="Lysozyme-like_dom_sf"/>
</dbReference>
<proteinExistence type="inferred from homology"/>
<keyword evidence="4" id="KW-0121">Carboxypeptidase</keyword>
<evidence type="ECO:0000259" key="15">
    <source>
        <dbReference type="Pfam" id="PF00912"/>
    </source>
</evidence>
<keyword evidence="13" id="KW-1133">Transmembrane helix</keyword>
<evidence type="ECO:0000256" key="3">
    <source>
        <dbReference type="ARBA" id="ARBA00007739"/>
    </source>
</evidence>
<comment type="pathway">
    <text evidence="1">Cell wall biogenesis; peptidoglycan biosynthesis.</text>
</comment>
<dbReference type="InterPro" id="IPR012338">
    <property type="entry name" value="Beta-lactam/transpept-like"/>
</dbReference>
<evidence type="ECO:0000256" key="7">
    <source>
        <dbReference type="ARBA" id="ARBA00022679"/>
    </source>
</evidence>
<evidence type="ECO:0000256" key="10">
    <source>
        <dbReference type="ARBA" id="ARBA00044770"/>
    </source>
</evidence>
<keyword evidence="8" id="KW-0378">Hydrolase</keyword>